<evidence type="ECO:0000313" key="7">
    <source>
        <dbReference type="WBParaSite" id="ACRNAN_Path_1183.g4582.t1"/>
    </source>
</evidence>
<dbReference type="SUPFAM" id="SSF63862">
    <property type="entry name" value="Thiamin pyrophosphokinase, substrate-binding domain"/>
    <property type="match status" value="1"/>
</dbReference>
<dbReference type="GO" id="GO:0030975">
    <property type="term" value="F:thiamine binding"/>
    <property type="evidence" value="ECO:0007669"/>
    <property type="project" value="InterPro"/>
</dbReference>
<protein>
    <submittedName>
        <fullName evidence="7">Thiamine diphosphokinase</fullName>
    </submittedName>
</protein>
<dbReference type="InterPro" id="IPR006282">
    <property type="entry name" value="Thi_PPkinase"/>
</dbReference>
<evidence type="ECO:0000256" key="1">
    <source>
        <dbReference type="ARBA" id="ARBA00022679"/>
    </source>
</evidence>
<name>A0A914BX22_9BILA</name>
<dbReference type="Gene3D" id="3.40.50.10240">
    <property type="entry name" value="Thiamin pyrophosphokinase, catalytic domain"/>
    <property type="match status" value="1"/>
</dbReference>
<dbReference type="SUPFAM" id="SSF63999">
    <property type="entry name" value="Thiamin pyrophosphokinase, catalytic domain"/>
    <property type="match status" value="1"/>
</dbReference>
<reference evidence="7" key="1">
    <citation type="submission" date="2022-11" db="UniProtKB">
        <authorList>
            <consortium name="WormBaseParasite"/>
        </authorList>
    </citation>
    <scope>IDENTIFICATION</scope>
</reference>
<dbReference type="InterPro" id="IPR036759">
    <property type="entry name" value="TPK_catalytic_sf"/>
</dbReference>
<dbReference type="GO" id="GO:0005524">
    <property type="term" value="F:ATP binding"/>
    <property type="evidence" value="ECO:0007669"/>
    <property type="project" value="UniProtKB-KW"/>
</dbReference>
<sequence length="194" mass="21589">MLRQDCCDGSLKWPTILSGDFDSISMETKELFTSHSAVIETPDQDKTDLTKCLEIVAQREEVLKKEVETILVLGGFSGRFDHTLASLNTFLLSHELTPIPVLALDGENLITVLSKGKHEILIDNSKTTGICGLVPFCQQVTIVTIDGFQWNLENFELKYGGLISTSNRIVSNKLKIETSSPLIFTMELLENEIL</sequence>
<accession>A0A914BX22</accession>
<keyword evidence="4" id="KW-0067">ATP-binding</keyword>
<dbReference type="GO" id="GO:0009229">
    <property type="term" value="P:thiamine diphosphate biosynthetic process"/>
    <property type="evidence" value="ECO:0007669"/>
    <property type="project" value="InterPro"/>
</dbReference>
<keyword evidence="1" id="KW-0808">Transferase</keyword>
<organism evidence="6 7">
    <name type="scientific">Acrobeloides nanus</name>
    <dbReference type="NCBI Taxonomy" id="290746"/>
    <lineage>
        <taxon>Eukaryota</taxon>
        <taxon>Metazoa</taxon>
        <taxon>Ecdysozoa</taxon>
        <taxon>Nematoda</taxon>
        <taxon>Chromadorea</taxon>
        <taxon>Rhabditida</taxon>
        <taxon>Tylenchina</taxon>
        <taxon>Cephalobomorpha</taxon>
        <taxon>Cephaloboidea</taxon>
        <taxon>Cephalobidae</taxon>
        <taxon>Acrobeloides</taxon>
    </lineage>
</organism>
<dbReference type="CDD" id="cd07995">
    <property type="entry name" value="TPK"/>
    <property type="match status" value="1"/>
</dbReference>
<dbReference type="PANTHER" id="PTHR13622">
    <property type="entry name" value="THIAMIN PYROPHOSPHOKINASE"/>
    <property type="match status" value="1"/>
</dbReference>
<dbReference type="Gene3D" id="2.60.120.320">
    <property type="entry name" value="Thiamin pyrophosphokinase, thiamin-binding domain"/>
    <property type="match status" value="1"/>
</dbReference>
<dbReference type="GO" id="GO:0016301">
    <property type="term" value="F:kinase activity"/>
    <property type="evidence" value="ECO:0007669"/>
    <property type="project" value="UniProtKB-KW"/>
</dbReference>
<evidence type="ECO:0000313" key="6">
    <source>
        <dbReference type="Proteomes" id="UP000887540"/>
    </source>
</evidence>
<dbReference type="GO" id="GO:0006772">
    <property type="term" value="P:thiamine metabolic process"/>
    <property type="evidence" value="ECO:0007669"/>
    <property type="project" value="InterPro"/>
</dbReference>
<evidence type="ECO:0000256" key="3">
    <source>
        <dbReference type="ARBA" id="ARBA00022777"/>
    </source>
</evidence>
<keyword evidence="2" id="KW-0547">Nucleotide-binding</keyword>
<dbReference type="AlphaFoldDB" id="A0A914BX22"/>
<evidence type="ECO:0000256" key="2">
    <source>
        <dbReference type="ARBA" id="ARBA00022741"/>
    </source>
</evidence>
<dbReference type="Pfam" id="PF04263">
    <property type="entry name" value="TPK_catalytic"/>
    <property type="match status" value="1"/>
</dbReference>
<dbReference type="InterPro" id="IPR036371">
    <property type="entry name" value="TPK_B1-bd_sf"/>
</dbReference>
<feature type="domain" description="Thiamin pyrophosphokinase thiamin-binding" evidence="5">
    <location>
        <begin position="116"/>
        <end position="182"/>
    </location>
</feature>
<dbReference type="InterPro" id="IPR007373">
    <property type="entry name" value="Thiamin_PyroPKinase_B1-bd"/>
</dbReference>
<evidence type="ECO:0000259" key="5">
    <source>
        <dbReference type="SMART" id="SM00983"/>
    </source>
</evidence>
<dbReference type="GO" id="GO:0004788">
    <property type="term" value="F:thiamine diphosphokinase activity"/>
    <property type="evidence" value="ECO:0007669"/>
    <property type="project" value="InterPro"/>
</dbReference>
<dbReference type="WBParaSite" id="ACRNAN_Path_1183.g4582.t1">
    <property type="protein sequence ID" value="ACRNAN_Path_1183.g4582.t1"/>
    <property type="gene ID" value="ACRNAN_Path_1183.g4582"/>
</dbReference>
<dbReference type="Pfam" id="PF04265">
    <property type="entry name" value="TPK_B1_binding"/>
    <property type="match status" value="1"/>
</dbReference>
<dbReference type="InterPro" id="IPR007371">
    <property type="entry name" value="TPK_catalytic"/>
</dbReference>
<dbReference type="Proteomes" id="UP000887540">
    <property type="component" value="Unplaced"/>
</dbReference>
<keyword evidence="3" id="KW-0418">Kinase</keyword>
<dbReference type="FunFam" id="2.60.120.320:FF:000001">
    <property type="entry name" value="Thiamine pyrophosphokinase"/>
    <property type="match status" value="1"/>
</dbReference>
<evidence type="ECO:0000256" key="4">
    <source>
        <dbReference type="ARBA" id="ARBA00022840"/>
    </source>
</evidence>
<dbReference type="PANTHER" id="PTHR13622:SF8">
    <property type="entry name" value="THIAMIN PYROPHOSPHOKINASE 1"/>
    <property type="match status" value="1"/>
</dbReference>
<keyword evidence="6" id="KW-1185">Reference proteome</keyword>
<proteinExistence type="predicted"/>
<dbReference type="NCBIfam" id="TIGR01378">
    <property type="entry name" value="thi_PPkinase"/>
    <property type="match status" value="1"/>
</dbReference>
<dbReference type="SMART" id="SM00983">
    <property type="entry name" value="TPK_B1_binding"/>
    <property type="match status" value="1"/>
</dbReference>